<protein>
    <recommendedName>
        <fullName evidence="1">Tox-MPTase4 domain-containing protein</fullName>
    </recommendedName>
</protein>
<dbReference type="Proteomes" id="UP000187313">
    <property type="component" value="Unassembled WGS sequence"/>
</dbReference>
<feature type="non-terminal residue" evidence="2">
    <location>
        <position position="1"/>
    </location>
</feature>
<dbReference type="RefSeq" id="WP_305953502.1">
    <property type="nucleotide sequence ID" value="NZ_MPTD01000037.1"/>
</dbReference>
<dbReference type="Pfam" id="PF15640">
    <property type="entry name" value="Tox-MPTase4"/>
    <property type="match status" value="1"/>
</dbReference>
<accession>A0ABX3H315</accession>
<keyword evidence="3" id="KW-1185">Reference proteome</keyword>
<proteinExistence type="predicted"/>
<evidence type="ECO:0000259" key="1">
    <source>
        <dbReference type="Pfam" id="PF15640"/>
    </source>
</evidence>
<gene>
    <name evidence="2" type="ORF">BSK51_30200</name>
</gene>
<evidence type="ECO:0000313" key="3">
    <source>
        <dbReference type="Proteomes" id="UP000187313"/>
    </source>
</evidence>
<dbReference type="EMBL" id="MPTD01000037">
    <property type="protein sequence ID" value="OMD44815.1"/>
    <property type="molecule type" value="Genomic_DNA"/>
</dbReference>
<comment type="caution">
    <text evidence="2">The sequence shown here is derived from an EMBL/GenBank/DDBJ whole genome shotgun (WGS) entry which is preliminary data.</text>
</comment>
<evidence type="ECO:0000313" key="2">
    <source>
        <dbReference type="EMBL" id="OMD44815.1"/>
    </source>
</evidence>
<name>A0ABX3H315_9BACL</name>
<organism evidence="2 3">
    <name type="scientific">Paenibacillus odorifer</name>
    <dbReference type="NCBI Taxonomy" id="189426"/>
    <lineage>
        <taxon>Bacteria</taxon>
        <taxon>Bacillati</taxon>
        <taxon>Bacillota</taxon>
        <taxon>Bacilli</taxon>
        <taxon>Bacillales</taxon>
        <taxon>Paenibacillaceae</taxon>
        <taxon>Paenibacillus</taxon>
    </lineage>
</organism>
<sequence length="219" mass="25184">KFADWLTLGTVEMAKGAFNPDEAWSADHWLNSLGMVTLLYGPVEKSLLSTEGGLLKPKLPKEIDLVQETIDFKLWEEMPVSGQNKLTTDGLRIMSIRDIKKFKSEMNLNNIKVIMDKKGTILPEKAVGGFNPNTGQIVLRPDASYLSVVHESYHAKHYGELGKENYMKLTTLEKEEYVYREIMKNKGEFSIEEIYEAQRYIFKLRNGQWPLSNWKGFDE</sequence>
<reference evidence="2 3" key="1">
    <citation type="submission" date="2016-10" db="EMBL/GenBank/DDBJ databases">
        <title>Paenibacillus species isolates.</title>
        <authorList>
            <person name="Beno S.M."/>
        </authorList>
    </citation>
    <scope>NUCLEOTIDE SEQUENCE [LARGE SCALE GENOMIC DNA]</scope>
    <source>
        <strain evidence="2 3">FSL R5-0923</strain>
    </source>
</reference>
<dbReference type="InterPro" id="IPR028912">
    <property type="entry name" value="Tox-MPTase4_dom"/>
</dbReference>
<feature type="domain" description="Tox-MPTase4" evidence="1">
    <location>
        <begin position="76"/>
        <end position="206"/>
    </location>
</feature>